<dbReference type="GO" id="GO:0000978">
    <property type="term" value="F:RNA polymerase II cis-regulatory region sequence-specific DNA binding"/>
    <property type="evidence" value="ECO:0007669"/>
    <property type="project" value="TreeGrafter"/>
</dbReference>
<dbReference type="InterPro" id="IPR057321">
    <property type="entry name" value="RFX1-4/6/8-like_BCD"/>
</dbReference>
<dbReference type="GO" id="GO:0000981">
    <property type="term" value="F:DNA-binding transcription factor activity, RNA polymerase II-specific"/>
    <property type="evidence" value="ECO:0007669"/>
    <property type="project" value="TreeGrafter"/>
</dbReference>
<dbReference type="PANTHER" id="PTHR12619">
    <property type="entry name" value="RFX TRANSCRIPTION FACTOR FAMILY"/>
    <property type="match status" value="1"/>
</dbReference>
<dbReference type="OrthoDB" id="10056949at2759"/>
<dbReference type="InterPro" id="IPR039779">
    <property type="entry name" value="RFX-like"/>
</dbReference>
<reference evidence="3 4" key="1">
    <citation type="journal article" date="2019" name="Commun. Biol.">
        <title>The bagworm genome reveals a unique fibroin gene that provides high tensile strength.</title>
        <authorList>
            <person name="Kono N."/>
            <person name="Nakamura H."/>
            <person name="Ohtoshi R."/>
            <person name="Tomita M."/>
            <person name="Numata K."/>
            <person name="Arakawa K."/>
        </authorList>
    </citation>
    <scope>NUCLEOTIDE SEQUENCE [LARGE SCALE GENOMIC DNA]</scope>
</reference>
<feature type="domain" description="RFX1-4/6/8-like BCD" evidence="2">
    <location>
        <begin position="38"/>
        <end position="224"/>
    </location>
</feature>
<comment type="caution">
    <text evidence="3">The sequence shown here is derived from an EMBL/GenBank/DDBJ whole genome shotgun (WGS) entry which is preliminary data.</text>
</comment>
<dbReference type="AlphaFoldDB" id="A0A4C1Y7R0"/>
<organism evidence="3 4">
    <name type="scientific">Eumeta variegata</name>
    <name type="common">Bagworm moth</name>
    <name type="synonym">Eumeta japonica</name>
    <dbReference type="NCBI Taxonomy" id="151549"/>
    <lineage>
        <taxon>Eukaryota</taxon>
        <taxon>Metazoa</taxon>
        <taxon>Ecdysozoa</taxon>
        <taxon>Arthropoda</taxon>
        <taxon>Hexapoda</taxon>
        <taxon>Insecta</taxon>
        <taxon>Pterygota</taxon>
        <taxon>Neoptera</taxon>
        <taxon>Endopterygota</taxon>
        <taxon>Lepidoptera</taxon>
        <taxon>Glossata</taxon>
        <taxon>Ditrysia</taxon>
        <taxon>Tineoidea</taxon>
        <taxon>Psychidae</taxon>
        <taxon>Oiketicinae</taxon>
        <taxon>Eumeta</taxon>
    </lineage>
</organism>
<dbReference type="Pfam" id="PF25340">
    <property type="entry name" value="BCD_RFX"/>
    <property type="match status" value="1"/>
</dbReference>
<name>A0A4C1Y7R0_EUMVA</name>
<dbReference type="PANTHER" id="PTHR12619:SF33">
    <property type="entry name" value="RFX, ISOFORM H"/>
    <property type="match status" value="1"/>
</dbReference>
<evidence type="ECO:0000313" key="3">
    <source>
        <dbReference type="EMBL" id="GBP70475.1"/>
    </source>
</evidence>
<evidence type="ECO:0000259" key="2">
    <source>
        <dbReference type="Pfam" id="PF25340"/>
    </source>
</evidence>
<feature type="region of interest" description="Disordered" evidence="1">
    <location>
        <begin position="236"/>
        <end position="291"/>
    </location>
</feature>
<proteinExistence type="predicted"/>
<dbReference type="STRING" id="151549.A0A4C1Y7R0"/>
<sequence>MDALYRCLASVGTRLGRSSIYRGPNLRGAENTEGPGVAIRNFAKTLEAALSAGSSGAPAPAARAQAFAATALAAALRRYTSLNHLAQAARAVLHNQHQIQQMLADLNRVDFRVVREQAAWACSCPSAATANRLEADFKATLGRGASLEQWAGWLETCVKTALAPHERRPDYSARARRFLLDWSFYSSLVIRELTLRSAASFGSFHLIRLLYDEYVAYLVERRVAVHEKSPPIAVMHRVQESEEEAEGLEVPMDGVDGDEPDAGDDDPDWEWDDDDDDDSGSCKKPKIESNH</sequence>
<evidence type="ECO:0000313" key="4">
    <source>
        <dbReference type="Proteomes" id="UP000299102"/>
    </source>
</evidence>
<feature type="compositionally biased region" description="Acidic residues" evidence="1">
    <location>
        <begin position="255"/>
        <end position="279"/>
    </location>
</feature>
<dbReference type="Proteomes" id="UP000299102">
    <property type="component" value="Unassembled WGS sequence"/>
</dbReference>
<dbReference type="EMBL" id="BGZK01001076">
    <property type="protein sequence ID" value="GBP70475.1"/>
    <property type="molecule type" value="Genomic_DNA"/>
</dbReference>
<protein>
    <submittedName>
        <fullName evidence="3">Transcription factor RFX3</fullName>
    </submittedName>
</protein>
<gene>
    <name evidence="3" type="primary">RFX3</name>
    <name evidence="3" type="ORF">EVAR_56142_1</name>
</gene>
<keyword evidence="4" id="KW-1185">Reference proteome</keyword>
<evidence type="ECO:0000256" key="1">
    <source>
        <dbReference type="SAM" id="MobiDB-lite"/>
    </source>
</evidence>
<accession>A0A4C1Y7R0</accession>